<gene>
    <name evidence="2" type="ORF">HDE68_003392</name>
</gene>
<dbReference type="Proteomes" id="UP000537204">
    <property type="component" value="Unassembled WGS sequence"/>
</dbReference>
<evidence type="ECO:0000313" key="3">
    <source>
        <dbReference type="Proteomes" id="UP000537204"/>
    </source>
</evidence>
<reference evidence="2 3" key="1">
    <citation type="submission" date="2020-08" db="EMBL/GenBank/DDBJ databases">
        <title>Genomic Encyclopedia of Type Strains, Phase IV (KMG-V): Genome sequencing to study the core and pangenomes of soil and plant-associated prokaryotes.</title>
        <authorList>
            <person name="Whitman W."/>
        </authorList>
    </citation>
    <scope>NUCLEOTIDE SEQUENCE [LARGE SCALE GENOMIC DNA]</scope>
    <source>
        <strain evidence="2 3">S3M1</strain>
    </source>
</reference>
<dbReference type="SMART" id="SM00953">
    <property type="entry name" value="RES"/>
    <property type="match status" value="1"/>
</dbReference>
<sequence length="154" mass="17715">MIVYRIAKLKKRATDLSGMGAYKEGGRWNNAGTYMLYTSENSSLAYLENLVHFEIENTPPNLYIMSIGISADDALIYTLPDKIYPESWRETGNLQNKIVGDQLMEHRKFLAIKIRSAINKLEYNYLLNPLFPGYHDLVKIRLIEELAVDARLVK</sequence>
<organism evidence="2 3">
    <name type="scientific">Pedobacter cryoconitis</name>
    <dbReference type="NCBI Taxonomy" id="188932"/>
    <lineage>
        <taxon>Bacteria</taxon>
        <taxon>Pseudomonadati</taxon>
        <taxon>Bacteroidota</taxon>
        <taxon>Sphingobacteriia</taxon>
        <taxon>Sphingobacteriales</taxon>
        <taxon>Sphingobacteriaceae</taxon>
        <taxon>Pedobacter</taxon>
    </lineage>
</organism>
<accession>A0A7W9DZL5</accession>
<protein>
    <submittedName>
        <fullName evidence="2">RES domain-containing protein</fullName>
    </submittedName>
</protein>
<evidence type="ECO:0000313" key="2">
    <source>
        <dbReference type="EMBL" id="MBB5637477.1"/>
    </source>
</evidence>
<comment type="caution">
    <text evidence="2">The sequence shown here is derived from an EMBL/GenBank/DDBJ whole genome shotgun (WGS) entry which is preliminary data.</text>
</comment>
<evidence type="ECO:0000259" key="1">
    <source>
        <dbReference type="SMART" id="SM00953"/>
    </source>
</evidence>
<dbReference type="AlphaFoldDB" id="A0A7W9DZL5"/>
<dbReference type="InterPro" id="IPR014914">
    <property type="entry name" value="RES_dom"/>
</dbReference>
<dbReference type="Pfam" id="PF08808">
    <property type="entry name" value="RES"/>
    <property type="match status" value="1"/>
</dbReference>
<dbReference type="RefSeq" id="WP_183883352.1">
    <property type="nucleotide sequence ID" value="NZ_JACHCE010000005.1"/>
</dbReference>
<proteinExistence type="predicted"/>
<name>A0A7W9DZL5_9SPHI</name>
<dbReference type="EMBL" id="JACHCE010000005">
    <property type="protein sequence ID" value="MBB5637477.1"/>
    <property type="molecule type" value="Genomic_DNA"/>
</dbReference>
<feature type="domain" description="RES" evidence="1">
    <location>
        <begin position="15"/>
        <end position="144"/>
    </location>
</feature>